<comment type="caution">
    <text evidence="2">The sequence shown here is derived from an EMBL/GenBank/DDBJ whole genome shotgun (WGS) entry which is preliminary data.</text>
</comment>
<reference evidence="2" key="1">
    <citation type="submission" date="2020-06" db="EMBL/GenBank/DDBJ databases">
        <authorList>
            <person name="Li T."/>
            <person name="Hu X."/>
            <person name="Zhang T."/>
            <person name="Song X."/>
            <person name="Zhang H."/>
            <person name="Dai N."/>
            <person name="Sheng W."/>
            <person name="Hou X."/>
            <person name="Wei L."/>
        </authorList>
    </citation>
    <scope>NUCLEOTIDE SEQUENCE</scope>
    <source>
        <strain evidence="2">3651</strain>
        <tissue evidence="2">Leaf</tissue>
    </source>
</reference>
<protein>
    <recommendedName>
        <fullName evidence="1">Retrotransposon Copia-like N-terminal domain-containing protein</fullName>
    </recommendedName>
</protein>
<evidence type="ECO:0000259" key="1">
    <source>
        <dbReference type="Pfam" id="PF14244"/>
    </source>
</evidence>
<organism evidence="2 3">
    <name type="scientific">Sesamum alatum</name>
    <dbReference type="NCBI Taxonomy" id="300844"/>
    <lineage>
        <taxon>Eukaryota</taxon>
        <taxon>Viridiplantae</taxon>
        <taxon>Streptophyta</taxon>
        <taxon>Embryophyta</taxon>
        <taxon>Tracheophyta</taxon>
        <taxon>Spermatophyta</taxon>
        <taxon>Magnoliopsida</taxon>
        <taxon>eudicotyledons</taxon>
        <taxon>Gunneridae</taxon>
        <taxon>Pentapetalae</taxon>
        <taxon>asterids</taxon>
        <taxon>lamiids</taxon>
        <taxon>Lamiales</taxon>
        <taxon>Pedaliaceae</taxon>
        <taxon>Sesamum</taxon>
    </lineage>
</organism>
<keyword evidence="3" id="KW-1185">Reference proteome</keyword>
<reference evidence="2" key="2">
    <citation type="journal article" date="2024" name="Plant">
        <title>Genomic evolution and insights into agronomic trait innovations of Sesamum species.</title>
        <authorList>
            <person name="Miao H."/>
            <person name="Wang L."/>
            <person name="Qu L."/>
            <person name="Liu H."/>
            <person name="Sun Y."/>
            <person name="Le M."/>
            <person name="Wang Q."/>
            <person name="Wei S."/>
            <person name="Zheng Y."/>
            <person name="Lin W."/>
            <person name="Duan Y."/>
            <person name="Cao H."/>
            <person name="Xiong S."/>
            <person name="Wang X."/>
            <person name="Wei L."/>
            <person name="Li C."/>
            <person name="Ma Q."/>
            <person name="Ju M."/>
            <person name="Zhao R."/>
            <person name="Li G."/>
            <person name="Mu C."/>
            <person name="Tian Q."/>
            <person name="Mei H."/>
            <person name="Zhang T."/>
            <person name="Gao T."/>
            <person name="Zhang H."/>
        </authorList>
    </citation>
    <scope>NUCLEOTIDE SEQUENCE</scope>
    <source>
        <strain evidence="2">3651</strain>
    </source>
</reference>
<dbReference type="AlphaFoldDB" id="A0AAE1YAH5"/>
<feature type="domain" description="Retrotransposon Copia-like N-terminal" evidence="1">
    <location>
        <begin position="41"/>
        <end position="79"/>
    </location>
</feature>
<evidence type="ECO:0000313" key="2">
    <source>
        <dbReference type="EMBL" id="KAK4426671.1"/>
    </source>
</evidence>
<proteinExistence type="predicted"/>
<evidence type="ECO:0000313" key="3">
    <source>
        <dbReference type="Proteomes" id="UP001293254"/>
    </source>
</evidence>
<dbReference type="Pfam" id="PF14244">
    <property type="entry name" value="Retrotran_gag_3"/>
    <property type="match status" value="1"/>
</dbReference>
<accession>A0AAE1YAH5</accession>
<name>A0AAE1YAH5_9LAMI</name>
<sequence>MEVEGEAAAIKAMTRGVVDQDVEDRDMVDTEFLQIQGIEGSGMTIVTAPMDDTNYLAWSRAIKLVLRRRMKLCFIDGSAGKLVDFIAKFQQFGYPFLLPDRIHPLIKNPKEPTSAELGLRHLVAEFSTDRCPAVGSFASFETLSCSLKYPKLRIEP</sequence>
<gene>
    <name evidence="2" type="ORF">Salat_1435800</name>
</gene>
<dbReference type="InterPro" id="IPR029472">
    <property type="entry name" value="Copia-like_N"/>
</dbReference>
<dbReference type="Proteomes" id="UP001293254">
    <property type="component" value="Unassembled WGS sequence"/>
</dbReference>
<dbReference type="EMBL" id="JACGWO010000005">
    <property type="protein sequence ID" value="KAK4426671.1"/>
    <property type="molecule type" value="Genomic_DNA"/>
</dbReference>